<sequence length="243" mass="28369">MNNKLRPDLQNIIDQFLDLTADHQVLKKSLTAREEINNSLIMASNRAQKQLDILIPQVENFLEYAKKKIKEQKTRIRLLEDEIEITQCENSLTEEKRREEIDNLTKAHESQLENLKTNYEGEIRRLQLTIESQKKSVIVKQNLTSFRVRIVINFYLQIDKLTVQAKKNSNLDHPAFQAPFKPLKKPKAKKSTVQAFNWPSLDVEVSQSIKNNEEIAVKKKRRLYTPDDENILDIDIDTLSDDS</sequence>
<name>A0AAV7ILI2_COTGL</name>
<feature type="coiled-coil region" evidence="1">
    <location>
        <begin position="62"/>
        <end position="136"/>
    </location>
</feature>
<dbReference type="Proteomes" id="UP000826195">
    <property type="component" value="Unassembled WGS sequence"/>
</dbReference>
<proteinExistence type="predicted"/>
<evidence type="ECO:0000256" key="1">
    <source>
        <dbReference type="SAM" id="Coils"/>
    </source>
</evidence>
<dbReference type="AlphaFoldDB" id="A0AAV7ILI2"/>
<dbReference type="EMBL" id="JAHXZJ010001492">
    <property type="protein sequence ID" value="KAH0552585.1"/>
    <property type="molecule type" value="Genomic_DNA"/>
</dbReference>
<evidence type="ECO:0000313" key="2">
    <source>
        <dbReference type="EMBL" id="KAH0552585.1"/>
    </source>
</evidence>
<evidence type="ECO:0000313" key="3">
    <source>
        <dbReference type="Proteomes" id="UP000826195"/>
    </source>
</evidence>
<keyword evidence="1" id="KW-0175">Coiled coil</keyword>
<keyword evidence="3" id="KW-1185">Reference proteome</keyword>
<protein>
    <submittedName>
        <fullName evidence="2">Uncharacterized protein</fullName>
    </submittedName>
</protein>
<comment type="caution">
    <text evidence="2">The sequence shown here is derived from an EMBL/GenBank/DDBJ whole genome shotgun (WGS) entry which is preliminary data.</text>
</comment>
<accession>A0AAV7ILI2</accession>
<reference evidence="2 3" key="1">
    <citation type="journal article" date="2021" name="J. Hered.">
        <title>A chromosome-level genome assembly of the parasitoid wasp, Cotesia glomerata (Hymenoptera: Braconidae).</title>
        <authorList>
            <person name="Pinto B.J."/>
            <person name="Weis J.J."/>
            <person name="Gamble T."/>
            <person name="Ode P.J."/>
            <person name="Paul R."/>
            <person name="Zaspel J.M."/>
        </authorList>
    </citation>
    <scope>NUCLEOTIDE SEQUENCE [LARGE SCALE GENOMIC DNA]</scope>
    <source>
        <strain evidence="2">CgM1</strain>
    </source>
</reference>
<organism evidence="2 3">
    <name type="scientific">Cotesia glomerata</name>
    <name type="common">Lepidopteran parasitic wasp</name>
    <name type="synonym">Apanteles glomeratus</name>
    <dbReference type="NCBI Taxonomy" id="32391"/>
    <lineage>
        <taxon>Eukaryota</taxon>
        <taxon>Metazoa</taxon>
        <taxon>Ecdysozoa</taxon>
        <taxon>Arthropoda</taxon>
        <taxon>Hexapoda</taxon>
        <taxon>Insecta</taxon>
        <taxon>Pterygota</taxon>
        <taxon>Neoptera</taxon>
        <taxon>Endopterygota</taxon>
        <taxon>Hymenoptera</taxon>
        <taxon>Apocrita</taxon>
        <taxon>Ichneumonoidea</taxon>
        <taxon>Braconidae</taxon>
        <taxon>Microgastrinae</taxon>
        <taxon>Cotesia</taxon>
    </lineage>
</organism>
<gene>
    <name evidence="2" type="ORF">KQX54_012967</name>
</gene>